<dbReference type="SMART" id="SM00382">
    <property type="entry name" value="AAA"/>
    <property type="match status" value="2"/>
</dbReference>
<protein>
    <submittedName>
        <fullName evidence="3">AAA ATPase</fullName>
    </submittedName>
</protein>
<dbReference type="PANTHER" id="PTHR30121">
    <property type="entry name" value="UNCHARACTERIZED PROTEIN YJGR-RELATED"/>
    <property type="match status" value="1"/>
</dbReference>
<feature type="domain" description="AAA+ ATPase" evidence="2">
    <location>
        <begin position="670"/>
        <end position="1006"/>
    </location>
</feature>
<organism evidence="3 4">
    <name type="scientific">Mycolicibacterium brisbanense</name>
    <dbReference type="NCBI Taxonomy" id="146020"/>
    <lineage>
        <taxon>Bacteria</taxon>
        <taxon>Bacillati</taxon>
        <taxon>Actinomycetota</taxon>
        <taxon>Actinomycetes</taxon>
        <taxon>Mycobacteriales</taxon>
        <taxon>Mycobacteriaceae</taxon>
        <taxon>Mycolicibacterium</taxon>
    </lineage>
</organism>
<dbReference type="Pfam" id="PF01935">
    <property type="entry name" value="DUF87"/>
    <property type="match status" value="1"/>
</dbReference>
<dbReference type="InterPro" id="IPR027417">
    <property type="entry name" value="P-loop_NTPase"/>
</dbReference>
<accession>A0A100VWM0</accession>
<dbReference type="Gene3D" id="3.40.50.300">
    <property type="entry name" value="P-loop containing nucleotide triphosphate hydrolases"/>
    <property type="match status" value="2"/>
</dbReference>
<dbReference type="Proteomes" id="UP000069620">
    <property type="component" value="Unassembled WGS sequence"/>
</dbReference>
<reference evidence="4" key="2">
    <citation type="submission" date="2016-02" db="EMBL/GenBank/DDBJ databases">
        <title>Draft genome sequence of five rapidly growing Mycobacterium species.</title>
        <authorList>
            <person name="Katahira K."/>
            <person name="Gotou Y."/>
            <person name="Iida K."/>
            <person name="Ogura Y."/>
            <person name="Hayashi T."/>
        </authorList>
    </citation>
    <scope>NUCLEOTIDE SEQUENCE [LARGE SCALE GENOMIC DNA]</scope>
    <source>
        <strain evidence="4">JCM15654</strain>
    </source>
</reference>
<name>A0A100VWM0_9MYCO</name>
<dbReference type="EMBL" id="BCSX01000018">
    <property type="protein sequence ID" value="GAS87251.1"/>
    <property type="molecule type" value="Genomic_DNA"/>
</dbReference>
<dbReference type="STRING" id="146020.RMCB_1347"/>
<gene>
    <name evidence="3" type="ORF">RMCB_1347</name>
</gene>
<evidence type="ECO:0000313" key="3">
    <source>
        <dbReference type="EMBL" id="GAS87251.1"/>
    </source>
</evidence>
<feature type="region of interest" description="Disordered" evidence="1">
    <location>
        <begin position="255"/>
        <end position="274"/>
    </location>
</feature>
<evidence type="ECO:0000313" key="4">
    <source>
        <dbReference type="Proteomes" id="UP000069620"/>
    </source>
</evidence>
<dbReference type="RefSeq" id="WP_062828168.1">
    <property type="nucleotide sequence ID" value="NZ_BCSX01000018.1"/>
</dbReference>
<dbReference type="InterPro" id="IPR051162">
    <property type="entry name" value="T4SS_component"/>
</dbReference>
<dbReference type="SUPFAM" id="SSF52540">
    <property type="entry name" value="P-loop containing nucleoside triphosphate hydrolases"/>
    <property type="match status" value="1"/>
</dbReference>
<dbReference type="CDD" id="cd01127">
    <property type="entry name" value="TrwB_TraG_TraD_VirD4"/>
    <property type="match status" value="1"/>
</dbReference>
<sequence>MELQHREALSALRLTWAPTADDLWHSQGALHVGGLHDRPMADVMAAFGDAQREADSSPLGVVVRGPAGSGKTHLLGQVREQVQLAGGYFFLVELLDATGFWQSARSGILESLGRPGGERDTQLKDLLWELSSVAHISRANRRAIIGDDELTPETLSDFVNALHKARRETVRRTHHTVRALVLLAAADLELQDIGEAYLTGNDSSGRDERAVWGLPAPTLTAQESVRDISRIVALAGPAVLALDQIDTLLAQTVDRTDTDGDVPSPQQRKAAEAGNRDLEHVAHGLMAIRQTMRRTVSVVACLPAAWEAIQDRATATVHDRFRTTALLQGLPTPDVGRAILERRFTASYRAVGFAPPYASWPILPSAFDDATQYTPRQLLKRADAHVRRCLERDTVEELARLTGEVAEAHEPSSGDAPRGDTGELDRRFAEYRRRAVPAAALDPDGEDTTMPGLLTAALEAWITERGESEQSFRPDPPPGSRVVLHARLRQSLDASTDDERHWAFRAIASGNAVAVLNRIRKACEATGLSSERTDRRRLFLLRNTAWPNGAKTAAMLAEFEAAGGKVLPLSEDDLRTMTALRDLIDDNHPDLPEWLRQRRPGHGITVLRAALGDQAGEAPPPIPAPEAAPAPPIAAPVEVPPAPVEHSPTAITLGVDAVSGQAVSVDLAALRKHTAIFAGSGSGKTVLIRRLVEECALRGVSSIVLDPNNDLSRLGSRWPEPPPGWHPADDERAEDYFDNTEVVVWTPRRANGRPLSFQPLPDFASVLDDEDEFGDAVESAVAALEPRALISGNTAKATQSRAVLREALRYYGAQHSVTLSGFLDLLSNLPLEVSELGEARKLAAALSQNLRAAIVNDPLFGGAGTAVDPGVLLTPSPGYRARVSVISMVGLTSEQQREGFVNQLQMALFAWIKRNPAGDRPLGGLLVMDEAQNFAPSSHTTACTHSTLALSSQARKYGLGLVFATQAPRGLHNHIPGNATTQFYGLLNSPAQIAVAREMARVKGGLVPDISKLRSGNFYLASEGDAFHKIRTPWCLSYHPQSPPTADEVLELAQRELADR</sequence>
<dbReference type="AlphaFoldDB" id="A0A100VWM0"/>
<dbReference type="InterPro" id="IPR003593">
    <property type="entry name" value="AAA+_ATPase"/>
</dbReference>
<dbReference type="InterPro" id="IPR002789">
    <property type="entry name" value="HerA_central"/>
</dbReference>
<feature type="domain" description="AAA+ ATPase" evidence="2">
    <location>
        <begin position="57"/>
        <end position="332"/>
    </location>
</feature>
<keyword evidence="4" id="KW-1185">Reference proteome</keyword>
<reference evidence="4" key="1">
    <citation type="journal article" date="2016" name="Genome Announc.">
        <title>Draft Genome Sequences of Five Rapidly Growing Mycobacterium Species, M. thermoresistibile, M. fortuitum subsp. acetamidolyticum, M. canariasense, M. brisbanense, and M. novocastrense.</title>
        <authorList>
            <person name="Katahira K."/>
            <person name="Ogura Y."/>
            <person name="Gotoh Y."/>
            <person name="Hayashi T."/>
        </authorList>
    </citation>
    <scope>NUCLEOTIDE SEQUENCE [LARGE SCALE GENOMIC DNA]</scope>
    <source>
        <strain evidence="4">JCM15654</strain>
    </source>
</reference>
<dbReference type="PANTHER" id="PTHR30121:SF6">
    <property type="entry name" value="SLR6007 PROTEIN"/>
    <property type="match status" value="1"/>
</dbReference>
<evidence type="ECO:0000259" key="2">
    <source>
        <dbReference type="SMART" id="SM00382"/>
    </source>
</evidence>
<dbReference type="OrthoDB" id="3881471at2"/>
<comment type="caution">
    <text evidence="3">The sequence shown here is derived from an EMBL/GenBank/DDBJ whole genome shotgun (WGS) entry which is preliminary data.</text>
</comment>
<proteinExistence type="predicted"/>
<evidence type="ECO:0000256" key="1">
    <source>
        <dbReference type="SAM" id="MobiDB-lite"/>
    </source>
</evidence>